<dbReference type="CDD" id="cd00082">
    <property type="entry name" value="HisKA"/>
    <property type="match status" value="1"/>
</dbReference>
<evidence type="ECO:0000256" key="8">
    <source>
        <dbReference type="ARBA" id="ARBA00022840"/>
    </source>
</evidence>
<evidence type="ECO:0000259" key="11">
    <source>
        <dbReference type="PROSITE" id="PS50109"/>
    </source>
</evidence>
<evidence type="ECO:0000256" key="2">
    <source>
        <dbReference type="ARBA" id="ARBA00004370"/>
    </source>
</evidence>
<comment type="catalytic activity">
    <reaction evidence="1">
        <text>ATP + protein L-histidine = ADP + protein N-phospho-L-histidine.</text>
        <dbReference type="EC" id="2.7.13.3"/>
    </reaction>
</comment>
<dbReference type="PRINTS" id="PR00344">
    <property type="entry name" value="BCTRLSENSOR"/>
</dbReference>
<comment type="caution">
    <text evidence="14">The sequence shown here is derived from an EMBL/GenBank/DDBJ whole genome shotgun (WGS) entry which is preliminary data.</text>
</comment>
<dbReference type="SMART" id="SM00304">
    <property type="entry name" value="HAMP"/>
    <property type="match status" value="1"/>
</dbReference>
<dbReference type="Pfam" id="PF00512">
    <property type="entry name" value="HisKA"/>
    <property type="match status" value="1"/>
</dbReference>
<evidence type="ECO:0000259" key="13">
    <source>
        <dbReference type="PROSITE" id="PS50885"/>
    </source>
</evidence>
<dbReference type="InterPro" id="IPR021796">
    <property type="entry name" value="Tll0287-like_dom"/>
</dbReference>
<keyword evidence="5" id="KW-0808">Transferase</keyword>
<dbReference type="GO" id="GO:0000155">
    <property type="term" value="F:phosphorelay sensor kinase activity"/>
    <property type="evidence" value="ECO:0007669"/>
    <property type="project" value="InterPro"/>
</dbReference>
<keyword evidence="9" id="KW-0902">Two-component regulatory system</keyword>
<name>A0A832GP17_9BACT</name>
<evidence type="ECO:0000313" key="14">
    <source>
        <dbReference type="EMBL" id="HGV55920.1"/>
    </source>
</evidence>
<evidence type="ECO:0000256" key="1">
    <source>
        <dbReference type="ARBA" id="ARBA00000085"/>
    </source>
</evidence>
<feature type="domain" description="HAMP" evidence="13">
    <location>
        <begin position="246"/>
        <end position="300"/>
    </location>
</feature>
<evidence type="ECO:0000256" key="6">
    <source>
        <dbReference type="ARBA" id="ARBA00022741"/>
    </source>
</evidence>
<dbReference type="Gene3D" id="1.10.287.130">
    <property type="match status" value="1"/>
</dbReference>
<keyword evidence="4" id="KW-0597">Phosphoprotein</keyword>
<dbReference type="PANTHER" id="PTHR43065">
    <property type="entry name" value="SENSOR HISTIDINE KINASE"/>
    <property type="match status" value="1"/>
</dbReference>
<evidence type="ECO:0000256" key="3">
    <source>
        <dbReference type="ARBA" id="ARBA00012438"/>
    </source>
</evidence>
<dbReference type="SUPFAM" id="SSF47384">
    <property type="entry name" value="Homodimeric domain of signal transducing histidine kinase"/>
    <property type="match status" value="1"/>
</dbReference>
<keyword evidence="6" id="KW-0547">Nucleotide-binding</keyword>
<dbReference type="PROSITE" id="PS50109">
    <property type="entry name" value="HIS_KIN"/>
    <property type="match status" value="1"/>
</dbReference>
<dbReference type="SMART" id="SM00387">
    <property type="entry name" value="HATPase_c"/>
    <property type="match status" value="1"/>
</dbReference>
<feature type="domain" description="PAC" evidence="12">
    <location>
        <begin position="357"/>
        <end position="408"/>
    </location>
</feature>
<dbReference type="PROSITE" id="PS50113">
    <property type="entry name" value="PAC"/>
    <property type="match status" value="1"/>
</dbReference>
<protein>
    <recommendedName>
        <fullName evidence="3">histidine kinase</fullName>
        <ecNumber evidence="3">2.7.13.3</ecNumber>
    </recommendedName>
</protein>
<keyword evidence="10" id="KW-0812">Transmembrane</keyword>
<dbReference type="Gene3D" id="3.30.450.20">
    <property type="entry name" value="PAS domain"/>
    <property type="match status" value="1"/>
</dbReference>
<dbReference type="SMART" id="SM00388">
    <property type="entry name" value="HisKA"/>
    <property type="match status" value="1"/>
</dbReference>
<dbReference type="InterPro" id="IPR003660">
    <property type="entry name" value="HAMP_dom"/>
</dbReference>
<dbReference type="GO" id="GO:0016020">
    <property type="term" value="C:membrane"/>
    <property type="evidence" value="ECO:0007669"/>
    <property type="project" value="UniProtKB-SubCell"/>
</dbReference>
<comment type="subcellular location">
    <subcellularLocation>
        <location evidence="2">Membrane</location>
    </subcellularLocation>
</comment>
<dbReference type="InterPro" id="IPR004358">
    <property type="entry name" value="Sig_transdc_His_kin-like_C"/>
</dbReference>
<dbReference type="PROSITE" id="PS50885">
    <property type="entry name" value="HAMP"/>
    <property type="match status" value="1"/>
</dbReference>
<sequence length="639" mass="74011">MNKQFYQSLSLTSKIFLILFSILTLFSGLLSLAFYFYLKDKVILNAYEKMNIVFAQMDALGKYVRFNLRPTIMEIFEDLGLNDRFLLEAMSTTHVRKLVMDYFKEKFPQVKYERVSPFPINPKNKFQEFHYILFDKVSKEHKGSVWKGFIKIYNEEYLVIVKAIYVEKPCLQCHSSLDRIPKSLFKYYSLKENLPWKEGDIMGIELVRYPIKEALNEIKAQVMGIFTISVASAFVLLVVLEGLFYSMLIKPLQRINAHFRALREGKVSLKTPIHTDSKDEIGELIQSFNELSHHLDKYQRDLYENFKTLETLFESITHPIALINRACEVEISNTAFKESPYKNCYRDLVERVFNEKKPLHMDLLETNDRRYYHLSLYPVYDKEENVIKVVQIMEDITEKKLMEERLILTEKLAAIGQVSAGLAHEINNPLSGILLLLKEIQRDHLSAEEKQLYFDLINEGLLKIQRLIRDLLNFTRSSELKMEKISINNLIINLLELSSSLLEKENIKLNLELDPHIPELAVDKEKMSQVFLNLLLNAIQAMESSPEKILTIKSTLREEKIQISFKDTGPGIPEEIKGRIFDPFFTTKPPGKGTGLGLSVSLAIVEKHGGRLYLDEAERGANFIVELPIKNLSLNQGND</sequence>
<feature type="transmembrane region" description="Helical" evidence="10">
    <location>
        <begin position="15"/>
        <end position="38"/>
    </location>
</feature>
<dbReference type="InterPro" id="IPR000700">
    <property type="entry name" value="PAS-assoc_C"/>
</dbReference>
<dbReference type="InterPro" id="IPR005467">
    <property type="entry name" value="His_kinase_dom"/>
</dbReference>
<dbReference type="EC" id="2.7.13.3" evidence="3"/>
<dbReference type="CDD" id="cd06225">
    <property type="entry name" value="HAMP"/>
    <property type="match status" value="1"/>
</dbReference>
<dbReference type="AlphaFoldDB" id="A0A832GP17"/>
<dbReference type="Pfam" id="PF02518">
    <property type="entry name" value="HATPase_c"/>
    <property type="match status" value="1"/>
</dbReference>
<evidence type="ECO:0000256" key="4">
    <source>
        <dbReference type="ARBA" id="ARBA00022553"/>
    </source>
</evidence>
<dbReference type="Pfam" id="PF11845">
    <property type="entry name" value="Tll0287-like"/>
    <property type="match status" value="1"/>
</dbReference>
<keyword evidence="10" id="KW-0472">Membrane</keyword>
<dbReference type="InterPro" id="IPR003594">
    <property type="entry name" value="HATPase_dom"/>
</dbReference>
<dbReference type="Gene3D" id="6.10.340.10">
    <property type="match status" value="1"/>
</dbReference>
<evidence type="ECO:0000256" key="10">
    <source>
        <dbReference type="SAM" id="Phobius"/>
    </source>
</evidence>
<feature type="transmembrane region" description="Helical" evidence="10">
    <location>
        <begin position="222"/>
        <end position="248"/>
    </location>
</feature>
<keyword evidence="7" id="KW-0418">Kinase</keyword>
<organism evidence="14">
    <name type="scientific">Caldimicrobium thiodismutans</name>
    <dbReference type="NCBI Taxonomy" id="1653476"/>
    <lineage>
        <taxon>Bacteria</taxon>
        <taxon>Pseudomonadati</taxon>
        <taxon>Thermodesulfobacteriota</taxon>
        <taxon>Thermodesulfobacteria</taxon>
        <taxon>Thermodesulfobacteriales</taxon>
        <taxon>Thermodesulfobacteriaceae</taxon>
        <taxon>Caldimicrobium</taxon>
    </lineage>
</organism>
<feature type="domain" description="Histidine kinase" evidence="11">
    <location>
        <begin position="421"/>
        <end position="631"/>
    </location>
</feature>
<evidence type="ECO:0000259" key="12">
    <source>
        <dbReference type="PROSITE" id="PS50113"/>
    </source>
</evidence>
<proteinExistence type="predicted"/>
<dbReference type="GO" id="GO:0005524">
    <property type="term" value="F:ATP binding"/>
    <property type="evidence" value="ECO:0007669"/>
    <property type="project" value="UniProtKB-KW"/>
</dbReference>
<keyword evidence="10" id="KW-1133">Transmembrane helix</keyword>
<evidence type="ECO:0000256" key="5">
    <source>
        <dbReference type="ARBA" id="ARBA00022679"/>
    </source>
</evidence>
<dbReference type="Gene3D" id="3.30.565.10">
    <property type="entry name" value="Histidine kinase-like ATPase, C-terminal domain"/>
    <property type="match status" value="1"/>
</dbReference>
<dbReference type="InterPro" id="IPR036097">
    <property type="entry name" value="HisK_dim/P_sf"/>
</dbReference>
<reference evidence="14" key="1">
    <citation type="journal article" date="2020" name="mSystems">
        <title>Genome- and Community-Level Interaction Insights into Carbon Utilization and Element Cycling Functions of Hydrothermarchaeota in Hydrothermal Sediment.</title>
        <authorList>
            <person name="Zhou Z."/>
            <person name="Liu Y."/>
            <person name="Xu W."/>
            <person name="Pan J."/>
            <person name="Luo Z.H."/>
            <person name="Li M."/>
        </authorList>
    </citation>
    <scope>NUCLEOTIDE SEQUENCE [LARGE SCALE GENOMIC DNA]</scope>
    <source>
        <strain evidence="14">SpSt-605</strain>
    </source>
</reference>
<dbReference type="InterPro" id="IPR003661">
    <property type="entry name" value="HisK_dim/P_dom"/>
</dbReference>
<dbReference type="Pfam" id="PF00672">
    <property type="entry name" value="HAMP"/>
    <property type="match status" value="1"/>
</dbReference>
<dbReference type="SUPFAM" id="SSF158472">
    <property type="entry name" value="HAMP domain-like"/>
    <property type="match status" value="1"/>
</dbReference>
<keyword evidence="8" id="KW-0067">ATP-binding</keyword>
<accession>A0A832GP17</accession>
<dbReference type="EMBL" id="DSZU01000138">
    <property type="protein sequence ID" value="HGV55920.1"/>
    <property type="molecule type" value="Genomic_DNA"/>
</dbReference>
<dbReference type="SUPFAM" id="SSF55874">
    <property type="entry name" value="ATPase domain of HSP90 chaperone/DNA topoisomerase II/histidine kinase"/>
    <property type="match status" value="1"/>
</dbReference>
<gene>
    <name evidence="14" type="ORF">ENT73_07595</name>
</gene>
<evidence type="ECO:0000256" key="9">
    <source>
        <dbReference type="ARBA" id="ARBA00023012"/>
    </source>
</evidence>
<evidence type="ECO:0000256" key="7">
    <source>
        <dbReference type="ARBA" id="ARBA00022777"/>
    </source>
</evidence>
<dbReference type="InterPro" id="IPR036890">
    <property type="entry name" value="HATPase_C_sf"/>
</dbReference>
<dbReference type="PANTHER" id="PTHR43065:SF46">
    <property type="entry name" value="C4-DICARBOXYLATE TRANSPORT SENSOR PROTEIN DCTB"/>
    <property type="match status" value="1"/>
</dbReference>